<evidence type="ECO:0000259" key="9">
    <source>
        <dbReference type="Pfam" id="PF02687"/>
    </source>
</evidence>
<dbReference type="PANTHER" id="PTHR30287">
    <property type="entry name" value="MEMBRANE COMPONENT OF PREDICTED ABC SUPERFAMILY METABOLITE UPTAKE TRANSPORTER"/>
    <property type="match status" value="1"/>
</dbReference>
<feature type="region of interest" description="Disordered" evidence="7">
    <location>
        <begin position="462"/>
        <end position="512"/>
    </location>
</feature>
<feature type="domain" description="ABC3 transporter permease C-terminal" evidence="9">
    <location>
        <begin position="635"/>
        <end position="745"/>
    </location>
</feature>
<dbReference type="InterPro" id="IPR025857">
    <property type="entry name" value="MacB_PCD"/>
</dbReference>
<feature type="domain" description="ABC3 transporter permease C-terminal" evidence="9">
    <location>
        <begin position="1035"/>
        <end position="1151"/>
    </location>
</feature>
<sequence>MKAYGKAILRSITNSKARFLAIFIIVALGSGFFAGLAGAAPDMRLTVDRYLDKQNFMDVELISTLGFSAQDAEAVRSSQGVQAVMPTWYEDVLSHVEKEDAVIRIHALPEKGAQDTGGTSMNRPILTSGRWPQSVEECVLDQKKTLTNESLKIGDEVTVQEQGDKKELKKTKFKIVGFVKSPMYLSFTLGNTNIGSGQLNHYLYVLPQVFTNSVYTQLFVTVKDAAALNSFSQEYKDKVKTVTDALTAVGKQRAPLRRAEVVGDAQKELDSSRKTFETQKADAEKQLTDAKAKLDSAAAQLAQNTAKLDSSQKQIAEGAVKLEEARVSYESGLQQYNTQKQRVESQLAAASKKLQSGHDTIQSAQQQIEDSRSELDAQKKQLADVKAQLDNQAQQLAAAQTQWEQSKQKLDAAAGEVEQARAALAQLEAAGQGASQEAKTLRTQITAYEQRTAQLGTAKTELEENQKKLDTARQSYEKQAAAAQPKLEQAQQQIADAQNQLDKQQQTLADGEAAYRTQRQAAQEQLAAAKAKLDSAAEQIAQKTQELEAARQQAASGKTKLAAAQKTLAQNQAKYTQSKADTEAKLAKAEKQIADGEEKLKAVENPTWYVLNRDKNIGYNSFTGDADRMQSIARMFPLFFFLVAALVVLTTMTRMVDEERLQIGTYKALGFSSRQIARKYLLYAMIVSLSGSVTGVVVGCLTLPSVCWNAYRIMYNAPALIPRVDLFYSAVGCIASAAITLAATWGACSAVLRERPAALMQPKAPQPGRRILLERITPLWRHLNFSAKVTARNLFRYKRRLLMTVIGIAGCTALMLTGFGIRDSVVHIVSNQYDDLSQYNMSVELKQTAGISDGAKSILNNHERIRHWMQYACRSADIENTVGTVMSGNLLVPQNTKDLPEFVRLRDRRTKQTVAFDSSSVVVTEKLANRLNLKVGGKVVVPNGDGKKYTFTVTGITENYIYHYVYIAPELYQKVTGETPDYSSIWASDTGNREARSQLSRDLLNESGVTTVIYVDEIANNFDSMIEALNGIILIMILCAGMLSFVVLYNLTNINITERMREMATLRVLGFYEKESAGYIYRETTVLTLIGCLCGLVLGIFMHQAVITTVEVDVCMFGRNIDPLSYLWSILLTLAFTAVVDLLMYPKFKKIDMVESLKSVD</sequence>
<keyword evidence="4 8" id="KW-1133">Transmembrane helix</keyword>
<evidence type="ECO:0000256" key="5">
    <source>
        <dbReference type="ARBA" id="ARBA00023136"/>
    </source>
</evidence>
<keyword evidence="5 8" id="KW-0472">Membrane</keyword>
<reference evidence="11 12" key="1">
    <citation type="submission" date="2020-08" db="EMBL/GenBank/DDBJ databases">
        <authorList>
            <person name="Ren C."/>
            <person name="Gu Y."/>
            <person name="Xu Y."/>
        </authorList>
    </citation>
    <scope>NUCLEOTIDE SEQUENCE [LARGE SCALE GENOMIC DNA]</scope>
    <source>
        <strain evidence="11 12">LBM18003</strain>
    </source>
</reference>
<evidence type="ECO:0000256" key="4">
    <source>
        <dbReference type="ARBA" id="ARBA00022989"/>
    </source>
</evidence>
<feature type="transmembrane region" description="Helical" evidence="8">
    <location>
        <begin position="801"/>
        <end position="821"/>
    </location>
</feature>
<gene>
    <name evidence="11" type="ORF">H6X83_00130</name>
</gene>
<dbReference type="Gene3D" id="1.10.287.1490">
    <property type="match status" value="1"/>
</dbReference>
<dbReference type="Proteomes" id="UP000516046">
    <property type="component" value="Chromosome"/>
</dbReference>
<comment type="subcellular location">
    <subcellularLocation>
        <location evidence="1">Cell membrane</location>
        <topology evidence="1">Multi-pass membrane protein</topology>
    </subcellularLocation>
</comment>
<dbReference type="Pfam" id="PF02687">
    <property type="entry name" value="FtsX"/>
    <property type="match status" value="2"/>
</dbReference>
<feature type="transmembrane region" description="Helical" evidence="8">
    <location>
        <begin position="680"/>
        <end position="706"/>
    </location>
</feature>
<feature type="transmembrane region" description="Helical" evidence="8">
    <location>
        <begin position="1028"/>
        <end position="1051"/>
    </location>
</feature>
<dbReference type="InterPro" id="IPR038766">
    <property type="entry name" value="Membrane_comp_ABC_pdt"/>
</dbReference>
<dbReference type="SUPFAM" id="SSF57997">
    <property type="entry name" value="Tropomyosin"/>
    <property type="match status" value="1"/>
</dbReference>
<keyword evidence="12" id="KW-1185">Reference proteome</keyword>
<protein>
    <submittedName>
        <fullName evidence="11">ABC transporter permease</fullName>
    </submittedName>
</protein>
<proteinExistence type="predicted"/>
<dbReference type="PANTHER" id="PTHR30287:SF1">
    <property type="entry name" value="INNER MEMBRANE PROTEIN"/>
    <property type="match status" value="1"/>
</dbReference>
<evidence type="ECO:0000256" key="1">
    <source>
        <dbReference type="ARBA" id="ARBA00004651"/>
    </source>
</evidence>
<dbReference type="InterPro" id="IPR003838">
    <property type="entry name" value="ABC3_permease_C"/>
</dbReference>
<keyword evidence="6" id="KW-0175">Coiled coil</keyword>
<dbReference type="Pfam" id="PF12704">
    <property type="entry name" value="MacB_PCD"/>
    <property type="match status" value="1"/>
</dbReference>
<feature type="domain" description="MacB-like periplasmic core" evidence="10">
    <location>
        <begin position="804"/>
        <end position="976"/>
    </location>
</feature>
<dbReference type="GO" id="GO:0005886">
    <property type="term" value="C:plasma membrane"/>
    <property type="evidence" value="ECO:0007669"/>
    <property type="project" value="UniProtKB-SubCell"/>
</dbReference>
<evidence type="ECO:0000256" key="6">
    <source>
        <dbReference type="SAM" id="Coils"/>
    </source>
</evidence>
<dbReference type="KEGG" id="caml:H6X83_00130"/>
<evidence type="ECO:0000256" key="7">
    <source>
        <dbReference type="SAM" id="MobiDB-lite"/>
    </source>
</evidence>
<evidence type="ECO:0000256" key="2">
    <source>
        <dbReference type="ARBA" id="ARBA00022475"/>
    </source>
</evidence>
<evidence type="ECO:0000313" key="11">
    <source>
        <dbReference type="EMBL" id="QNO18117.1"/>
    </source>
</evidence>
<feature type="compositionally biased region" description="Basic and acidic residues" evidence="7">
    <location>
        <begin position="462"/>
        <end position="471"/>
    </location>
</feature>
<dbReference type="EMBL" id="CP060696">
    <property type="protein sequence ID" value="QNO18117.1"/>
    <property type="molecule type" value="Genomic_DNA"/>
</dbReference>
<accession>A0A7G9WHF5</accession>
<keyword evidence="2" id="KW-1003">Cell membrane</keyword>
<feature type="compositionally biased region" description="Low complexity" evidence="7">
    <location>
        <begin position="489"/>
        <end position="500"/>
    </location>
</feature>
<keyword evidence="3 8" id="KW-0812">Transmembrane</keyword>
<feature type="transmembrane region" description="Helical" evidence="8">
    <location>
        <begin position="1086"/>
        <end position="1106"/>
    </location>
</feature>
<feature type="coiled-coil region" evidence="6">
    <location>
        <begin position="273"/>
        <end position="307"/>
    </location>
</feature>
<organism evidence="11 12">
    <name type="scientific">Caproicibacterium amylolyticum</name>
    <dbReference type="NCBI Taxonomy" id="2766537"/>
    <lineage>
        <taxon>Bacteria</taxon>
        <taxon>Bacillati</taxon>
        <taxon>Bacillota</taxon>
        <taxon>Clostridia</taxon>
        <taxon>Eubacteriales</taxon>
        <taxon>Oscillospiraceae</taxon>
        <taxon>Caproicibacterium</taxon>
    </lineage>
</organism>
<evidence type="ECO:0000256" key="8">
    <source>
        <dbReference type="SAM" id="Phobius"/>
    </source>
</evidence>
<feature type="transmembrane region" description="Helical" evidence="8">
    <location>
        <begin position="1126"/>
        <end position="1145"/>
    </location>
</feature>
<name>A0A7G9WHF5_9FIRM</name>
<dbReference type="AlphaFoldDB" id="A0A7G9WHF5"/>
<evidence type="ECO:0000259" key="10">
    <source>
        <dbReference type="Pfam" id="PF12704"/>
    </source>
</evidence>
<evidence type="ECO:0000313" key="12">
    <source>
        <dbReference type="Proteomes" id="UP000516046"/>
    </source>
</evidence>
<dbReference type="RefSeq" id="WP_212507181.1">
    <property type="nucleotide sequence ID" value="NZ_CP060696.1"/>
</dbReference>
<feature type="transmembrane region" description="Helical" evidence="8">
    <location>
        <begin position="726"/>
        <end position="752"/>
    </location>
</feature>
<feature type="transmembrane region" description="Helical" evidence="8">
    <location>
        <begin position="635"/>
        <end position="652"/>
    </location>
</feature>
<evidence type="ECO:0000256" key="3">
    <source>
        <dbReference type="ARBA" id="ARBA00022692"/>
    </source>
</evidence>